<protein>
    <recommendedName>
        <fullName evidence="1">Phosphoadenosine phosphosulphate reductase domain-containing protein</fullName>
    </recommendedName>
</protein>
<dbReference type="Gene3D" id="3.40.50.620">
    <property type="entry name" value="HUPs"/>
    <property type="match status" value="1"/>
</dbReference>
<dbReference type="PANTHER" id="PTHR43196:SF2">
    <property type="entry name" value="PHOSPHOADENOSINE PHOSPHOSULFATE REDUCTASE"/>
    <property type="match status" value="1"/>
</dbReference>
<dbReference type="Pfam" id="PF01507">
    <property type="entry name" value="PAPS_reduct"/>
    <property type="match status" value="1"/>
</dbReference>
<dbReference type="AlphaFoldDB" id="A0A158E249"/>
<name>A0A158E249_9BURK</name>
<accession>A0A158E249</accession>
<dbReference type="EMBL" id="FCNX02000022">
    <property type="protein sequence ID" value="SAL00760.1"/>
    <property type="molecule type" value="Genomic_DNA"/>
</dbReference>
<keyword evidence="3" id="KW-1185">Reference proteome</keyword>
<proteinExistence type="predicted"/>
<dbReference type="InterPro" id="IPR050128">
    <property type="entry name" value="Sulfate_adenylyltrnsfr_sub2"/>
</dbReference>
<dbReference type="SUPFAM" id="SSF52402">
    <property type="entry name" value="Adenine nucleotide alpha hydrolases-like"/>
    <property type="match status" value="1"/>
</dbReference>
<evidence type="ECO:0000259" key="1">
    <source>
        <dbReference type="Pfam" id="PF01507"/>
    </source>
</evidence>
<evidence type="ECO:0000313" key="3">
    <source>
        <dbReference type="Proteomes" id="UP000054903"/>
    </source>
</evidence>
<dbReference type="RefSeq" id="WP_244158709.1">
    <property type="nucleotide sequence ID" value="NZ_FCNX02000022.1"/>
</dbReference>
<dbReference type="GO" id="GO:0003824">
    <property type="term" value="F:catalytic activity"/>
    <property type="evidence" value="ECO:0007669"/>
    <property type="project" value="InterPro"/>
</dbReference>
<sequence length="304" mass="32954">MEQEIVSKMEAAIGVMQRYIELGHSLSCAYSGGKDSTCALVLMVEAIRRAGGTTFTHHVQSVDTTIENPTIANFLHSVLDELQLYIEASALPVQTHVTTPSLASQFVVSTIGRGTLARTPENGVRDGRRTRPCADTWKVRPGGRLRTLLERQAADDGAREVITVLGLRRDESASRAVAMTERRDNADHPVRSRTGALTLSPLSEWSSDDVWTMLALLADAHSLPFPSPLMPRTIHRLSEIYRAGNGGTCGVVVGDSGVRASCGSRFVICLHSMCGYSLSFGGGNNIVKFVCLYGWYGQKTSTVL</sequence>
<dbReference type="STRING" id="1777138.AWB77_06196"/>
<organism evidence="2 3">
    <name type="scientific">Caballeronia fortuita</name>
    <dbReference type="NCBI Taxonomy" id="1777138"/>
    <lineage>
        <taxon>Bacteria</taxon>
        <taxon>Pseudomonadati</taxon>
        <taxon>Pseudomonadota</taxon>
        <taxon>Betaproteobacteria</taxon>
        <taxon>Burkholderiales</taxon>
        <taxon>Burkholderiaceae</taxon>
        <taxon>Caballeronia</taxon>
    </lineage>
</organism>
<feature type="domain" description="Phosphoadenosine phosphosulphate reductase" evidence="1">
    <location>
        <begin position="27"/>
        <end position="215"/>
    </location>
</feature>
<comment type="caution">
    <text evidence="2">The sequence shown here is derived from an EMBL/GenBank/DDBJ whole genome shotgun (WGS) entry which is preliminary data.</text>
</comment>
<dbReference type="InterPro" id="IPR002500">
    <property type="entry name" value="PAPS_reduct_dom"/>
</dbReference>
<gene>
    <name evidence="2" type="ORF">AWB77_06196</name>
</gene>
<dbReference type="Proteomes" id="UP000054903">
    <property type="component" value="Unassembled WGS sequence"/>
</dbReference>
<reference evidence="2" key="1">
    <citation type="submission" date="2016-01" db="EMBL/GenBank/DDBJ databases">
        <authorList>
            <person name="Peeters C."/>
        </authorList>
    </citation>
    <scope>NUCLEOTIDE SEQUENCE</scope>
    <source>
        <strain evidence="2">LMG 29320</strain>
    </source>
</reference>
<evidence type="ECO:0000313" key="2">
    <source>
        <dbReference type="EMBL" id="SAL00760.1"/>
    </source>
</evidence>
<dbReference type="PANTHER" id="PTHR43196">
    <property type="entry name" value="SULFATE ADENYLYLTRANSFERASE SUBUNIT 2"/>
    <property type="match status" value="1"/>
</dbReference>
<dbReference type="InterPro" id="IPR014729">
    <property type="entry name" value="Rossmann-like_a/b/a_fold"/>
</dbReference>